<evidence type="ECO:0000256" key="5">
    <source>
        <dbReference type="ARBA" id="ARBA00022737"/>
    </source>
</evidence>
<evidence type="ECO:0000256" key="9">
    <source>
        <dbReference type="SAM" id="MobiDB-lite"/>
    </source>
</evidence>
<feature type="domain" description="RING-type" evidence="10">
    <location>
        <begin position="93"/>
        <end position="311"/>
    </location>
</feature>
<feature type="compositionally biased region" description="Basic residues" evidence="9">
    <location>
        <begin position="47"/>
        <end position="57"/>
    </location>
</feature>
<dbReference type="CDD" id="cd20336">
    <property type="entry name" value="Rcat_RBR"/>
    <property type="match status" value="1"/>
</dbReference>
<dbReference type="AlphaFoldDB" id="A0A6A6ABN8"/>
<dbReference type="GO" id="GO:0008270">
    <property type="term" value="F:zinc ion binding"/>
    <property type="evidence" value="ECO:0007669"/>
    <property type="project" value="UniProtKB-KW"/>
</dbReference>
<evidence type="ECO:0000256" key="6">
    <source>
        <dbReference type="ARBA" id="ARBA00022771"/>
    </source>
</evidence>
<dbReference type="Pfam" id="PF22191">
    <property type="entry name" value="IBR_1"/>
    <property type="match status" value="1"/>
</dbReference>
<keyword evidence="8" id="KW-0862">Zinc</keyword>
<feature type="compositionally biased region" description="Low complexity" evidence="9">
    <location>
        <begin position="32"/>
        <end position="45"/>
    </location>
</feature>
<keyword evidence="7" id="KW-0833">Ubl conjugation pathway</keyword>
<evidence type="ECO:0000259" key="10">
    <source>
        <dbReference type="PROSITE" id="PS51873"/>
    </source>
</evidence>
<gene>
    <name evidence="11" type="ORF">P153DRAFT_376696</name>
</gene>
<dbReference type="EC" id="2.3.2.31" evidence="2"/>
<dbReference type="GO" id="GO:0016567">
    <property type="term" value="P:protein ubiquitination"/>
    <property type="evidence" value="ECO:0007669"/>
    <property type="project" value="InterPro"/>
</dbReference>
<sequence>MAPSTRLQARPDRRVSYAGNGARHNPIVIEDTSSPTTSTGSSEPRTPARRSARKPIVRVKAGAVVKTNAESKKATKVTSSPEEKQSTKKERPVQTECLLCATTKNTARSFKVPVDENACKHLEETCNVCIQKILKMKIVDRQVNEAELACPFGNCNYKLDVPTLKSVVSKASFQEWDAALVKHHLSASEEYIICLKPECGKYFSIEGCKKSRRGKQKVECPYCQYELCLSCNRPWHKSGSCSKALEKENQESEEAIKSMGAKPCPKCGVNIEKQGGCDHMSCQRCRHNFCWQCLVAYSATMIHGQGCSNGTRNIAQEHANWVPANLNLAQVNSLIEQAHVQRDNLGPHLHPPVG</sequence>
<feature type="compositionally biased region" description="Basic and acidic residues" evidence="9">
    <location>
        <begin position="81"/>
        <end position="90"/>
    </location>
</feature>
<dbReference type="InterPro" id="IPR017907">
    <property type="entry name" value="Znf_RING_CS"/>
</dbReference>
<dbReference type="PROSITE" id="PS51873">
    <property type="entry name" value="TRIAD"/>
    <property type="match status" value="1"/>
</dbReference>
<evidence type="ECO:0000256" key="3">
    <source>
        <dbReference type="ARBA" id="ARBA00022679"/>
    </source>
</evidence>
<dbReference type="SMART" id="SM00647">
    <property type="entry name" value="IBR"/>
    <property type="match status" value="2"/>
</dbReference>
<dbReference type="GO" id="GO:0061630">
    <property type="term" value="F:ubiquitin protein ligase activity"/>
    <property type="evidence" value="ECO:0007669"/>
    <property type="project" value="UniProtKB-EC"/>
</dbReference>
<dbReference type="RefSeq" id="XP_033522964.1">
    <property type="nucleotide sequence ID" value="XM_033669684.1"/>
</dbReference>
<dbReference type="Proteomes" id="UP000799771">
    <property type="component" value="Unassembled WGS sequence"/>
</dbReference>
<keyword evidence="4" id="KW-0479">Metal-binding</keyword>
<feature type="region of interest" description="Disordered" evidence="9">
    <location>
        <begin position="1"/>
        <end position="90"/>
    </location>
</feature>
<evidence type="ECO:0000256" key="2">
    <source>
        <dbReference type="ARBA" id="ARBA00012251"/>
    </source>
</evidence>
<dbReference type="InterPro" id="IPR002867">
    <property type="entry name" value="IBR_dom"/>
</dbReference>
<evidence type="ECO:0000256" key="4">
    <source>
        <dbReference type="ARBA" id="ARBA00022723"/>
    </source>
</evidence>
<evidence type="ECO:0000313" key="11">
    <source>
        <dbReference type="EMBL" id="KAF2128575.1"/>
    </source>
</evidence>
<dbReference type="InterPro" id="IPR031127">
    <property type="entry name" value="E3_UB_ligase_RBR"/>
</dbReference>
<proteinExistence type="predicted"/>
<dbReference type="SUPFAM" id="SSF57850">
    <property type="entry name" value="RING/U-box"/>
    <property type="match status" value="2"/>
</dbReference>
<evidence type="ECO:0000313" key="12">
    <source>
        <dbReference type="Proteomes" id="UP000799771"/>
    </source>
</evidence>
<dbReference type="Pfam" id="PF01485">
    <property type="entry name" value="IBR"/>
    <property type="match status" value="1"/>
</dbReference>
<evidence type="ECO:0000256" key="8">
    <source>
        <dbReference type="ARBA" id="ARBA00022833"/>
    </source>
</evidence>
<keyword evidence="6" id="KW-0863">Zinc-finger</keyword>
<keyword evidence="3" id="KW-0808">Transferase</keyword>
<accession>A0A6A6ABN8</accession>
<dbReference type="InterPro" id="IPR013083">
    <property type="entry name" value="Znf_RING/FYVE/PHD"/>
</dbReference>
<dbReference type="Gene3D" id="1.20.120.1750">
    <property type="match status" value="1"/>
</dbReference>
<keyword evidence="5" id="KW-0677">Repeat</keyword>
<dbReference type="GeneID" id="54410116"/>
<dbReference type="Gene3D" id="3.30.40.10">
    <property type="entry name" value="Zinc/RING finger domain, C3HC4 (zinc finger)"/>
    <property type="match status" value="1"/>
</dbReference>
<protein>
    <recommendedName>
        <fullName evidence="2">RBR-type E3 ubiquitin transferase</fullName>
        <ecNumber evidence="2">2.3.2.31</ecNumber>
    </recommendedName>
</protein>
<name>A0A6A6ABN8_9PLEO</name>
<dbReference type="InterPro" id="IPR044066">
    <property type="entry name" value="TRIAD_supradom"/>
</dbReference>
<dbReference type="PROSITE" id="PS00518">
    <property type="entry name" value="ZF_RING_1"/>
    <property type="match status" value="1"/>
</dbReference>
<evidence type="ECO:0000256" key="7">
    <source>
        <dbReference type="ARBA" id="ARBA00022786"/>
    </source>
</evidence>
<dbReference type="OrthoDB" id="1431934at2759"/>
<evidence type="ECO:0000256" key="1">
    <source>
        <dbReference type="ARBA" id="ARBA00001798"/>
    </source>
</evidence>
<comment type="catalytic activity">
    <reaction evidence="1">
        <text>[E2 ubiquitin-conjugating enzyme]-S-ubiquitinyl-L-cysteine + [acceptor protein]-L-lysine = [E2 ubiquitin-conjugating enzyme]-L-cysteine + [acceptor protein]-N(6)-ubiquitinyl-L-lysine.</text>
        <dbReference type="EC" id="2.3.2.31"/>
    </reaction>
</comment>
<reference evidence="11" key="1">
    <citation type="journal article" date="2020" name="Stud. Mycol.">
        <title>101 Dothideomycetes genomes: a test case for predicting lifestyles and emergence of pathogens.</title>
        <authorList>
            <person name="Haridas S."/>
            <person name="Albert R."/>
            <person name="Binder M."/>
            <person name="Bloem J."/>
            <person name="Labutti K."/>
            <person name="Salamov A."/>
            <person name="Andreopoulos B."/>
            <person name="Baker S."/>
            <person name="Barry K."/>
            <person name="Bills G."/>
            <person name="Bluhm B."/>
            <person name="Cannon C."/>
            <person name="Castanera R."/>
            <person name="Culley D."/>
            <person name="Daum C."/>
            <person name="Ezra D."/>
            <person name="Gonzalez J."/>
            <person name="Henrissat B."/>
            <person name="Kuo A."/>
            <person name="Liang C."/>
            <person name="Lipzen A."/>
            <person name="Lutzoni F."/>
            <person name="Magnuson J."/>
            <person name="Mondo S."/>
            <person name="Nolan M."/>
            <person name="Ohm R."/>
            <person name="Pangilinan J."/>
            <person name="Park H.-J."/>
            <person name="Ramirez L."/>
            <person name="Alfaro M."/>
            <person name="Sun H."/>
            <person name="Tritt A."/>
            <person name="Yoshinaga Y."/>
            <person name="Zwiers L.-H."/>
            <person name="Turgeon B."/>
            <person name="Goodwin S."/>
            <person name="Spatafora J."/>
            <person name="Crous P."/>
            <person name="Grigoriev I."/>
        </authorList>
    </citation>
    <scope>NUCLEOTIDE SEQUENCE</scope>
    <source>
        <strain evidence="11">CBS 119687</strain>
    </source>
</reference>
<organism evidence="11 12">
    <name type="scientific">Dothidotthia symphoricarpi CBS 119687</name>
    <dbReference type="NCBI Taxonomy" id="1392245"/>
    <lineage>
        <taxon>Eukaryota</taxon>
        <taxon>Fungi</taxon>
        <taxon>Dikarya</taxon>
        <taxon>Ascomycota</taxon>
        <taxon>Pezizomycotina</taxon>
        <taxon>Dothideomycetes</taxon>
        <taxon>Pleosporomycetidae</taxon>
        <taxon>Pleosporales</taxon>
        <taxon>Dothidotthiaceae</taxon>
        <taxon>Dothidotthia</taxon>
    </lineage>
</organism>
<dbReference type="EMBL" id="ML977508">
    <property type="protein sequence ID" value="KAF2128575.1"/>
    <property type="molecule type" value="Genomic_DNA"/>
</dbReference>
<keyword evidence="12" id="KW-1185">Reference proteome</keyword>
<dbReference type="PANTHER" id="PTHR11685">
    <property type="entry name" value="RBR FAMILY RING FINGER AND IBR DOMAIN-CONTAINING"/>
    <property type="match status" value="1"/>
</dbReference>
<dbReference type="CDD" id="cd20335">
    <property type="entry name" value="BRcat_RBR"/>
    <property type="match status" value="1"/>
</dbReference>